<reference evidence="1" key="1">
    <citation type="submission" date="2019-09" db="EMBL/GenBank/DDBJ databases">
        <authorList>
            <person name="Zhang L."/>
        </authorList>
    </citation>
    <scope>NUCLEOTIDE SEQUENCE</scope>
</reference>
<evidence type="ECO:0000313" key="1">
    <source>
        <dbReference type="EMBL" id="VVV59055.1"/>
    </source>
</evidence>
<gene>
    <name evidence="1" type="ORF">NYM_LOCUS4939</name>
</gene>
<protein>
    <submittedName>
        <fullName evidence="1">Uncharacterized protein</fullName>
    </submittedName>
</protein>
<sequence length="34" mass="3864">MSKRVIDLTELRKLAAQGVPDSCGIRSIVWKVRH</sequence>
<organism evidence="1">
    <name type="scientific">Nymphaea colorata</name>
    <name type="common">pocket water lily</name>
    <dbReference type="NCBI Taxonomy" id="210225"/>
    <lineage>
        <taxon>Eukaryota</taxon>
        <taxon>Viridiplantae</taxon>
        <taxon>Streptophyta</taxon>
        <taxon>Embryophyta</taxon>
        <taxon>Tracheophyta</taxon>
        <taxon>Spermatophyta</taxon>
        <taxon>Magnoliopsida</taxon>
        <taxon>Nymphaeales</taxon>
        <taxon>Nymphaeaceae</taxon>
        <taxon>Nymphaea</taxon>
    </lineage>
</organism>
<dbReference type="EMBL" id="LR721775">
    <property type="protein sequence ID" value="VVV59055.1"/>
    <property type="molecule type" value="Genomic_DNA"/>
</dbReference>
<dbReference type="AlphaFoldDB" id="A0A5K0X2R6"/>
<proteinExistence type="predicted"/>
<accession>A0A5K0X2R6</accession>
<name>A0A5K0X2R6_9MAGN</name>